<proteinExistence type="predicted"/>
<keyword evidence="4" id="KW-1185">Reference proteome</keyword>
<dbReference type="PANTHER" id="PTHR46965">
    <property type="entry name" value="BTB/POZ DOMAIN-CONTAINING PROTEIN 19"/>
    <property type="match status" value="1"/>
</dbReference>
<dbReference type="SUPFAM" id="SSF54695">
    <property type="entry name" value="POZ domain"/>
    <property type="match status" value="1"/>
</dbReference>
<name>A0AAD9JMK8_9ANNE</name>
<feature type="compositionally biased region" description="Polar residues" evidence="1">
    <location>
        <begin position="193"/>
        <end position="203"/>
    </location>
</feature>
<evidence type="ECO:0000313" key="3">
    <source>
        <dbReference type="EMBL" id="KAK2155240.1"/>
    </source>
</evidence>
<dbReference type="InterPro" id="IPR000210">
    <property type="entry name" value="BTB/POZ_dom"/>
</dbReference>
<dbReference type="AlphaFoldDB" id="A0AAD9JMK8"/>
<comment type="caution">
    <text evidence="3">The sequence shown here is derived from an EMBL/GenBank/DDBJ whole genome shotgun (WGS) entry which is preliminary data.</text>
</comment>
<evidence type="ECO:0000313" key="4">
    <source>
        <dbReference type="Proteomes" id="UP001208570"/>
    </source>
</evidence>
<evidence type="ECO:0000259" key="2">
    <source>
        <dbReference type="PROSITE" id="PS50097"/>
    </source>
</evidence>
<feature type="region of interest" description="Disordered" evidence="1">
    <location>
        <begin position="183"/>
        <end position="203"/>
    </location>
</feature>
<feature type="domain" description="BTB" evidence="2">
    <location>
        <begin position="29"/>
        <end position="100"/>
    </location>
</feature>
<organism evidence="3 4">
    <name type="scientific">Paralvinella palmiformis</name>
    <dbReference type="NCBI Taxonomy" id="53620"/>
    <lineage>
        <taxon>Eukaryota</taxon>
        <taxon>Metazoa</taxon>
        <taxon>Spiralia</taxon>
        <taxon>Lophotrochozoa</taxon>
        <taxon>Annelida</taxon>
        <taxon>Polychaeta</taxon>
        <taxon>Sedentaria</taxon>
        <taxon>Canalipalpata</taxon>
        <taxon>Terebellida</taxon>
        <taxon>Terebelliformia</taxon>
        <taxon>Alvinellidae</taxon>
        <taxon>Paralvinella</taxon>
    </lineage>
</organism>
<dbReference type="SMART" id="SM00225">
    <property type="entry name" value="BTB"/>
    <property type="match status" value="1"/>
</dbReference>
<evidence type="ECO:0000256" key="1">
    <source>
        <dbReference type="SAM" id="MobiDB-lite"/>
    </source>
</evidence>
<protein>
    <recommendedName>
        <fullName evidence="2">BTB domain-containing protein</fullName>
    </recommendedName>
</protein>
<accession>A0AAD9JMK8</accession>
<dbReference type="Gene3D" id="3.30.710.10">
    <property type="entry name" value="Potassium Channel Kv1.1, Chain A"/>
    <property type="match status" value="1"/>
</dbReference>
<dbReference type="InterPro" id="IPR042846">
    <property type="entry name" value="BTBD19"/>
</dbReference>
<dbReference type="Proteomes" id="UP001208570">
    <property type="component" value="Unassembled WGS sequence"/>
</dbReference>
<dbReference type="InterPro" id="IPR011333">
    <property type="entry name" value="SKP1/BTB/POZ_sf"/>
</dbReference>
<gene>
    <name evidence="3" type="ORF">LSH36_245g01040</name>
</gene>
<dbReference type="CDD" id="cd18294">
    <property type="entry name" value="BTB_POZ_BTBD19"/>
    <property type="match status" value="1"/>
</dbReference>
<reference evidence="3" key="1">
    <citation type="journal article" date="2023" name="Mol. Biol. Evol.">
        <title>Third-Generation Sequencing Reveals the Adaptive Role of the Epigenome in Three Deep-Sea Polychaetes.</title>
        <authorList>
            <person name="Perez M."/>
            <person name="Aroh O."/>
            <person name="Sun Y."/>
            <person name="Lan Y."/>
            <person name="Juniper S.K."/>
            <person name="Young C.R."/>
            <person name="Angers B."/>
            <person name="Qian P.Y."/>
        </authorList>
    </citation>
    <scope>NUCLEOTIDE SEQUENCE</scope>
    <source>
        <strain evidence="3">P08H-3</strain>
    </source>
</reference>
<dbReference type="PANTHER" id="PTHR46965:SF1">
    <property type="entry name" value="BTB_POZ DOMAIN-CONTAINING PROTEIN 19"/>
    <property type="match status" value="1"/>
</dbReference>
<sequence length="203" mass="22838">MAQNSTILVGDAISFANEMKKLINQKESSDVRFVIGPTRKTVYAHRYILAARCDVFRVMFADQSSKHKDGDVPLVLSDITQDVFYPLLEYIYTNTVTLSSKVAVDVLGSAIEYGLDGLQKEVFKTKGLQEMSDTALAKVLQSDYLTIDEPEILSAVRDWAAVNSTEHIAFAWRYHALNEDDPKNALTRRRRGTSNQQKINSTK</sequence>
<dbReference type="PROSITE" id="PS50097">
    <property type="entry name" value="BTB"/>
    <property type="match status" value="1"/>
</dbReference>
<dbReference type="EMBL" id="JAODUP010000245">
    <property type="protein sequence ID" value="KAK2155240.1"/>
    <property type="molecule type" value="Genomic_DNA"/>
</dbReference>
<dbReference type="Pfam" id="PF00651">
    <property type="entry name" value="BTB"/>
    <property type="match status" value="1"/>
</dbReference>